<dbReference type="InterPro" id="IPR001610">
    <property type="entry name" value="PAC"/>
</dbReference>
<dbReference type="PROSITE" id="PS50112">
    <property type="entry name" value="PAS"/>
    <property type="match status" value="2"/>
</dbReference>
<evidence type="ECO:0000259" key="3">
    <source>
        <dbReference type="PROSITE" id="PS50887"/>
    </source>
</evidence>
<feature type="domain" description="PAS" evidence="1">
    <location>
        <begin position="250"/>
        <end position="320"/>
    </location>
</feature>
<dbReference type="RefSeq" id="WP_111440017.1">
    <property type="nucleotide sequence ID" value="NZ_QKZI01000005.1"/>
</dbReference>
<dbReference type="CDD" id="cd00130">
    <property type="entry name" value="PAS"/>
    <property type="match status" value="2"/>
</dbReference>
<dbReference type="Proteomes" id="UP000248646">
    <property type="component" value="Unassembled WGS sequence"/>
</dbReference>
<dbReference type="SUPFAM" id="SSF55073">
    <property type="entry name" value="Nucleotide cyclase"/>
    <property type="match status" value="1"/>
</dbReference>
<dbReference type="InterPro" id="IPR013655">
    <property type="entry name" value="PAS_fold_3"/>
</dbReference>
<sequence length="540" mass="61723">MSKAKLSLVKALMDGIQEMVYIVRVEGDTCYCEFLNRAVMEKLDLNENDIGKKTPEFNGQNILNNIELQFNQVLKSKEIVVFENIFITNTGERIFGETTLTPILNSEAICTHIVGIIKDITNVKITQSEYQSLFDYNTDAIFTVDLNGNILGGNFTVEQISGYSMEEMIGVNFIDYVDPADRESARKCLRLSLEGTYKDYRLNFLDKTGERVGCLIKLTPIKLNNEITGIFAVVKDMRELDKLVGKYIESQKRFQIIAENVQDVVILMNKRKEYLYVSPSSKEVFGFNNESIGEKPAFFNIHSDDIEILEQQFNQSVLDGKSYTVHLKAKHAERGWIWTEINGNPVFDEQRNFQHMLMIARDMTLQKEKEEQLQYFAYHDSLTGLPNRRYFKIHLSKVIECQEEKDTSFAVILLDIDDFKNINDSFGHEIGDSVIQEFSDRLKSTFREEDVVARLGGDEFIALLTQVEKEEDIVAAVNKIHQVMEAPWSIQKTDVRITTSIGVAYSTTTGTIATSIIKSADEAMYEVKKAGKNLYQINRS</sequence>
<dbReference type="Pfam" id="PF13426">
    <property type="entry name" value="PAS_9"/>
    <property type="match status" value="2"/>
</dbReference>
<evidence type="ECO:0000259" key="2">
    <source>
        <dbReference type="PROSITE" id="PS50113"/>
    </source>
</evidence>
<dbReference type="InterPro" id="IPR052155">
    <property type="entry name" value="Biofilm_reg_signaling"/>
</dbReference>
<dbReference type="PROSITE" id="PS50113">
    <property type="entry name" value="PAC"/>
    <property type="match status" value="2"/>
</dbReference>
<gene>
    <name evidence="4" type="ORF">C7437_105180</name>
</gene>
<dbReference type="Pfam" id="PF00990">
    <property type="entry name" value="GGDEF"/>
    <property type="match status" value="1"/>
</dbReference>
<dbReference type="PROSITE" id="PS50887">
    <property type="entry name" value="GGDEF"/>
    <property type="match status" value="1"/>
</dbReference>
<dbReference type="InterPro" id="IPR000700">
    <property type="entry name" value="PAS-assoc_C"/>
</dbReference>
<evidence type="ECO:0000259" key="1">
    <source>
        <dbReference type="PROSITE" id="PS50112"/>
    </source>
</evidence>
<dbReference type="InterPro" id="IPR043128">
    <property type="entry name" value="Rev_trsase/Diguanyl_cyclase"/>
</dbReference>
<evidence type="ECO:0000313" key="4">
    <source>
        <dbReference type="EMBL" id="PZX03983.1"/>
    </source>
</evidence>
<dbReference type="NCBIfam" id="TIGR00254">
    <property type="entry name" value="GGDEF"/>
    <property type="match status" value="1"/>
</dbReference>
<keyword evidence="5" id="KW-1185">Reference proteome</keyword>
<dbReference type="SMART" id="SM00086">
    <property type="entry name" value="PAC"/>
    <property type="match status" value="3"/>
</dbReference>
<dbReference type="InterPro" id="IPR029787">
    <property type="entry name" value="Nucleotide_cyclase"/>
</dbReference>
<feature type="domain" description="GGDEF" evidence="3">
    <location>
        <begin position="407"/>
        <end position="540"/>
    </location>
</feature>
<dbReference type="Pfam" id="PF08447">
    <property type="entry name" value="PAS_3"/>
    <property type="match status" value="1"/>
</dbReference>
<proteinExistence type="predicted"/>
<feature type="domain" description="PAS" evidence="1">
    <location>
        <begin position="126"/>
        <end position="196"/>
    </location>
</feature>
<dbReference type="SMART" id="SM00091">
    <property type="entry name" value="PAS"/>
    <property type="match status" value="2"/>
</dbReference>
<dbReference type="EMBL" id="QKZI01000005">
    <property type="protein sequence ID" value="PZX03983.1"/>
    <property type="molecule type" value="Genomic_DNA"/>
</dbReference>
<dbReference type="SUPFAM" id="SSF55785">
    <property type="entry name" value="PYP-like sensor domain (PAS domain)"/>
    <property type="match status" value="3"/>
</dbReference>
<accession>A0A2W7MP40</accession>
<dbReference type="CDD" id="cd01949">
    <property type="entry name" value="GGDEF"/>
    <property type="match status" value="1"/>
</dbReference>
<dbReference type="OrthoDB" id="9759607at2"/>
<dbReference type="FunFam" id="3.30.70.270:FF:000001">
    <property type="entry name" value="Diguanylate cyclase domain protein"/>
    <property type="match status" value="1"/>
</dbReference>
<dbReference type="SMART" id="SM00267">
    <property type="entry name" value="GGDEF"/>
    <property type="match status" value="1"/>
</dbReference>
<dbReference type="InterPro" id="IPR000014">
    <property type="entry name" value="PAS"/>
</dbReference>
<feature type="domain" description="PAC" evidence="2">
    <location>
        <begin position="323"/>
        <end position="375"/>
    </location>
</feature>
<dbReference type="Gene3D" id="3.30.70.270">
    <property type="match status" value="1"/>
</dbReference>
<dbReference type="PANTHER" id="PTHR44757">
    <property type="entry name" value="DIGUANYLATE CYCLASE DGCP"/>
    <property type="match status" value="1"/>
</dbReference>
<dbReference type="InterPro" id="IPR035965">
    <property type="entry name" value="PAS-like_dom_sf"/>
</dbReference>
<dbReference type="PANTHER" id="PTHR44757:SF2">
    <property type="entry name" value="BIOFILM ARCHITECTURE MAINTENANCE PROTEIN MBAA"/>
    <property type="match status" value="1"/>
</dbReference>
<feature type="domain" description="PAC" evidence="2">
    <location>
        <begin position="75"/>
        <end position="132"/>
    </location>
</feature>
<comment type="caution">
    <text evidence="4">The sequence shown here is derived from an EMBL/GenBank/DDBJ whole genome shotgun (WGS) entry which is preliminary data.</text>
</comment>
<dbReference type="NCBIfam" id="TIGR00229">
    <property type="entry name" value="sensory_box"/>
    <property type="match status" value="2"/>
</dbReference>
<organism evidence="4 5">
    <name type="scientific">Psychrobacillus insolitus</name>
    <dbReference type="NCBI Taxonomy" id="1461"/>
    <lineage>
        <taxon>Bacteria</taxon>
        <taxon>Bacillati</taxon>
        <taxon>Bacillota</taxon>
        <taxon>Bacilli</taxon>
        <taxon>Bacillales</taxon>
        <taxon>Bacillaceae</taxon>
        <taxon>Psychrobacillus</taxon>
    </lineage>
</organism>
<evidence type="ECO:0000313" key="5">
    <source>
        <dbReference type="Proteomes" id="UP000248646"/>
    </source>
</evidence>
<dbReference type="Gene3D" id="3.30.450.20">
    <property type="entry name" value="PAS domain"/>
    <property type="match status" value="3"/>
</dbReference>
<name>A0A2W7MP40_9BACI</name>
<protein>
    <submittedName>
        <fullName evidence="4">PAS domain S-box-containing protein/diguanylate cyclase (GGDEF)-like protein</fullName>
    </submittedName>
</protein>
<reference evidence="4 5" key="1">
    <citation type="submission" date="2018-06" db="EMBL/GenBank/DDBJ databases">
        <title>Genomic Encyclopedia of Type Strains, Phase IV (KMG-IV): sequencing the most valuable type-strain genomes for metagenomic binning, comparative biology and taxonomic classification.</title>
        <authorList>
            <person name="Goeker M."/>
        </authorList>
    </citation>
    <scope>NUCLEOTIDE SEQUENCE [LARGE SCALE GENOMIC DNA]</scope>
    <source>
        <strain evidence="4 5">DSM 5</strain>
    </source>
</reference>
<dbReference type="AlphaFoldDB" id="A0A2W7MP40"/>
<dbReference type="InterPro" id="IPR000160">
    <property type="entry name" value="GGDEF_dom"/>
</dbReference>